<dbReference type="PROSITE" id="PS50011">
    <property type="entry name" value="PROTEIN_KINASE_DOM"/>
    <property type="match status" value="1"/>
</dbReference>
<keyword evidence="6" id="KW-0472">Membrane</keyword>
<evidence type="ECO:0000256" key="4">
    <source>
        <dbReference type="ARBA" id="ARBA00022777"/>
    </source>
</evidence>
<evidence type="ECO:0000313" key="9">
    <source>
        <dbReference type="Proteomes" id="UP000253141"/>
    </source>
</evidence>
<evidence type="ECO:0000256" key="2">
    <source>
        <dbReference type="ARBA" id="ARBA00022679"/>
    </source>
</evidence>
<dbReference type="Proteomes" id="UP000253141">
    <property type="component" value="Unassembled WGS sequence"/>
</dbReference>
<feature type="transmembrane region" description="Helical" evidence="6">
    <location>
        <begin position="314"/>
        <end position="335"/>
    </location>
</feature>
<organism evidence="8 9">
    <name type="scientific">Runella aurantiaca</name>
    <dbReference type="NCBI Taxonomy" id="2282308"/>
    <lineage>
        <taxon>Bacteria</taxon>
        <taxon>Pseudomonadati</taxon>
        <taxon>Bacteroidota</taxon>
        <taxon>Cytophagia</taxon>
        <taxon>Cytophagales</taxon>
        <taxon>Spirosomataceae</taxon>
        <taxon>Runella</taxon>
    </lineage>
</organism>
<accession>A0A369IBH4</accession>
<keyword evidence="1 8" id="KW-0723">Serine/threonine-protein kinase</keyword>
<dbReference type="Gene3D" id="1.10.510.10">
    <property type="entry name" value="Transferase(Phosphotransferase) domain 1"/>
    <property type="match status" value="1"/>
</dbReference>
<evidence type="ECO:0000256" key="3">
    <source>
        <dbReference type="ARBA" id="ARBA00022741"/>
    </source>
</evidence>
<dbReference type="GO" id="GO:0005524">
    <property type="term" value="F:ATP binding"/>
    <property type="evidence" value="ECO:0007669"/>
    <property type="project" value="UniProtKB-KW"/>
</dbReference>
<evidence type="ECO:0000256" key="5">
    <source>
        <dbReference type="ARBA" id="ARBA00022840"/>
    </source>
</evidence>
<dbReference type="SMART" id="SM00220">
    <property type="entry name" value="S_TKc"/>
    <property type="match status" value="1"/>
</dbReference>
<keyword evidence="4 8" id="KW-0418">Kinase</keyword>
<feature type="domain" description="Protein kinase" evidence="7">
    <location>
        <begin position="14"/>
        <end position="270"/>
    </location>
</feature>
<gene>
    <name evidence="8" type="ORF">DVG78_03490</name>
</gene>
<dbReference type="CDD" id="cd14014">
    <property type="entry name" value="STKc_PknB_like"/>
    <property type="match status" value="1"/>
</dbReference>
<keyword evidence="5" id="KW-0067">ATP-binding</keyword>
<evidence type="ECO:0000259" key="7">
    <source>
        <dbReference type="PROSITE" id="PS50011"/>
    </source>
</evidence>
<keyword evidence="9" id="KW-1185">Reference proteome</keyword>
<dbReference type="PANTHER" id="PTHR24345">
    <property type="entry name" value="SERINE/THREONINE-PROTEIN KINASE PLK"/>
    <property type="match status" value="1"/>
</dbReference>
<dbReference type="InterPro" id="IPR000719">
    <property type="entry name" value="Prot_kinase_dom"/>
</dbReference>
<keyword evidence="6" id="KW-1133">Transmembrane helix</keyword>
<dbReference type="GO" id="GO:0004674">
    <property type="term" value="F:protein serine/threonine kinase activity"/>
    <property type="evidence" value="ECO:0007669"/>
    <property type="project" value="UniProtKB-KW"/>
</dbReference>
<dbReference type="PANTHER" id="PTHR24345:SF0">
    <property type="entry name" value="CELL CYCLE SERINE_THREONINE-PROTEIN KINASE CDC5_MSD2"/>
    <property type="match status" value="1"/>
</dbReference>
<keyword evidence="3" id="KW-0547">Nucleotide-binding</keyword>
<dbReference type="InterPro" id="IPR008271">
    <property type="entry name" value="Ser/Thr_kinase_AS"/>
</dbReference>
<evidence type="ECO:0000313" key="8">
    <source>
        <dbReference type="EMBL" id="RDB07099.1"/>
    </source>
</evidence>
<reference evidence="8 9" key="1">
    <citation type="submission" date="2018-07" db="EMBL/GenBank/DDBJ databases">
        <title>Genome analysis of Runella aurantiaca.</title>
        <authorList>
            <person name="Yang X."/>
        </authorList>
    </citation>
    <scope>NUCLEOTIDE SEQUENCE [LARGE SCALE GENOMIC DNA]</scope>
    <source>
        <strain evidence="8 9">YX9</strain>
    </source>
</reference>
<comment type="caution">
    <text evidence="8">The sequence shown here is derived from an EMBL/GenBank/DDBJ whole genome shotgun (WGS) entry which is preliminary data.</text>
</comment>
<proteinExistence type="predicted"/>
<evidence type="ECO:0000256" key="1">
    <source>
        <dbReference type="ARBA" id="ARBA00022527"/>
    </source>
</evidence>
<dbReference type="Pfam" id="PF00069">
    <property type="entry name" value="Pkinase"/>
    <property type="match status" value="1"/>
</dbReference>
<dbReference type="PROSITE" id="PS00108">
    <property type="entry name" value="PROTEIN_KINASE_ST"/>
    <property type="match status" value="1"/>
</dbReference>
<evidence type="ECO:0000256" key="6">
    <source>
        <dbReference type="SAM" id="Phobius"/>
    </source>
</evidence>
<dbReference type="AlphaFoldDB" id="A0A369IBH4"/>
<dbReference type="SUPFAM" id="SSF56112">
    <property type="entry name" value="Protein kinase-like (PK-like)"/>
    <property type="match status" value="1"/>
</dbReference>
<name>A0A369IBH4_9BACT</name>
<keyword evidence="2" id="KW-0808">Transferase</keyword>
<keyword evidence="6" id="KW-0812">Transmembrane</keyword>
<dbReference type="InterPro" id="IPR011009">
    <property type="entry name" value="Kinase-like_dom_sf"/>
</dbReference>
<dbReference type="EMBL" id="QPIW01000002">
    <property type="protein sequence ID" value="RDB07099.1"/>
    <property type="molecule type" value="Genomic_DNA"/>
</dbReference>
<protein>
    <submittedName>
        <fullName evidence="8">Serine/threonine protein kinase</fullName>
    </submittedName>
</protein>
<sequence>MPMENLIGQQIGSYTLLHSLGEGGMAEVFLAKNSLGKKFTIKVLKPELFSREAIKQRFINEAKVMLSLEHPHVRQVIDFHEDKNLMAIIMEYLDGADLDSYVEKNGPVPEKQVLEWFKQILPAFSYTHEQDIVHRDVKPSNIFLTKNNAIKVLDFGIAKIIDNNLNLTGTTSKMGTPMYMSPEQIQTPKDVDYRTDIYSLGVTLYVLLTGRKPYDDATDSEYWIQTQIVNEPLPQVLTIAPYLNQAIAKATAKNRNERYQSCELFLKDLLAGSKGVIEEKLMSKIVLEKKIISMPSPKIKAEEKSKPVQRPTPWAKYIAIFFGTIILVFAILAWIGTYYSKEDEVDDDSEVAEIQVDKITCRLVRVSFSDGSFNKFEYNPDGTLKVATTMYNDPKGVKNTSIITVSYNDDGLAVRYTYTYNQAPNGYTDLFYTNGAISEAEVYEASGKLYQKMEFITDSNKRIVKQKNTTGQQAGAYFNYYYDDQGNITKWEQVDAKDKTTSYTLYSNYDDKYCESNSIKKGLPFNPVDGLPFMTNNYQVSRFYQVDDHGVLQLKEESILSDFQYNSSGFITSNRYVHTVDKLAGSAKSTYDNCQ</sequence>